<gene>
    <name evidence="1" type="ORF">APU01nite_08400</name>
</gene>
<reference evidence="1 2" key="1">
    <citation type="submission" date="2019-07" db="EMBL/GenBank/DDBJ databases">
        <title>Whole genome shotgun sequence of Alkalibacterium putridalgicola NBRC 103243.</title>
        <authorList>
            <person name="Hosoyama A."/>
            <person name="Uohara A."/>
            <person name="Ohji S."/>
            <person name="Ichikawa N."/>
        </authorList>
    </citation>
    <scope>NUCLEOTIDE SEQUENCE [LARGE SCALE GENOMIC DNA]</scope>
    <source>
        <strain evidence="1 2">NBRC 103243</strain>
    </source>
</reference>
<proteinExistence type="predicted"/>
<name>A0ABQ0UW95_9LACT</name>
<evidence type="ECO:0000313" key="1">
    <source>
        <dbReference type="EMBL" id="GEK88801.1"/>
    </source>
</evidence>
<accession>A0ABQ0UW95</accession>
<dbReference type="Proteomes" id="UP000321425">
    <property type="component" value="Unassembled WGS sequence"/>
</dbReference>
<evidence type="ECO:0000313" key="2">
    <source>
        <dbReference type="Proteomes" id="UP000321425"/>
    </source>
</evidence>
<protein>
    <submittedName>
        <fullName evidence="1">Uncharacterized protein</fullName>
    </submittedName>
</protein>
<comment type="caution">
    <text evidence="1">The sequence shown here is derived from an EMBL/GenBank/DDBJ whole genome shotgun (WGS) entry which is preliminary data.</text>
</comment>
<organism evidence="1 2">
    <name type="scientific">Alkalibacterium putridalgicola</name>
    <dbReference type="NCBI Taxonomy" id="426703"/>
    <lineage>
        <taxon>Bacteria</taxon>
        <taxon>Bacillati</taxon>
        <taxon>Bacillota</taxon>
        <taxon>Bacilli</taxon>
        <taxon>Lactobacillales</taxon>
        <taxon>Carnobacteriaceae</taxon>
        <taxon>Alkalibacterium</taxon>
    </lineage>
</organism>
<keyword evidence="2" id="KW-1185">Reference proteome</keyword>
<dbReference type="EMBL" id="BJUX01000007">
    <property type="protein sequence ID" value="GEK88801.1"/>
    <property type="molecule type" value="Genomic_DNA"/>
</dbReference>
<sequence>MVTDMTKSQVKLLSACSFLIKRSFNPYYIVEFQLIQRGHSDKRSLLISEGFICQDFLFILFLV</sequence>